<gene>
    <name evidence="1" type="ORF">L1987_49051</name>
</gene>
<reference evidence="2" key="1">
    <citation type="journal article" date="2022" name="Mol. Ecol. Resour.">
        <title>The genomes of chicory, endive, great burdock and yacon provide insights into Asteraceae palaeo-polyploidization history and plant inulin production.</title>
        <authorList>
            <person name="Fan W."/>
            <person name="Wang S."/>
            <person name="Wang H."/>
            <person name="Wang A."/>
            <person name="Jiang F."/>
            <person name="Liu H."/>
            <person name="Zhao H."/>
            <person name="Xu D."/>
            <person name="Zhang Y."/>
        </authorList>
    </citation>
    <scope>NUCLEOTIDE SEQUENCE [LARGE SCALE GENOMIC DNA]</scope>
    <source>
        <strain evidence="2">cv. Yunnan</strain>
    </source>
</reference>
<comment type="caution">
    <text evidence="1">The sequence shown here is derived from an EMBL/GenBank/DDBJ whole genome shotgun (WGS) entry which is preliminary data.</text>
</comment>
<organism evidence="1 2">
    <name type="scientific">Smallanthus sonchifolius</name>
    <dbReference type="NCBI Taxonomy" id="185202"/>
    <lineage>
        <taxon>Eukaryota</taxon>
        <taxon>Viridiplantae</taxon>
        <taxon>Streptophyta</taxon>
        <taxon>Embryophyta</taxon>
        <taxon>Tracheophyta</taxon>
        <taxon>Spermatophyta</taxon>
        <taxon>Magnoliopsida</taxon>
        <taxon>eudicotyledons</taxon>
        <taxon>Gunneridae</taxon>
        <taxon>Pentapetalae</taxon>
        <taxon>asterids</taxon>
        <taxon>campanulids</taxon>
        <taxon>Asterales</taxon>
        <taxon>Asteraceae</taxon>
        <taxon>Asteroideae</taxon>
        <taxon>Heliantheae alliance</taxon>
        <taxon>Millerieae</taxon>
        <taxon>Smallanthus</taxon>
    </lineage>
</organism>
<dbReference type="EMBL" id="CM042033">
    <property type="protein sequence ID" value="KAI3774493.1"/>
    <property type="molecule type" value="Genomic_DNA"/>
</dbReference>
<protein>
    <submittedName>
        <fullName evidence="1">Uncharacterized protein</fullName>
    </submittedName>
</protein>
<sequence length="322" mass="36699">MHHSSSTATATTSVNGFYNYLTQGLDDLYRACHSHNFMSIQFLQHVLSSLQSFHSQLTLVVQKLHLPVGEKWLDEYMDESTRLWEVCHILKTGASNMENYYTAGANISSSLQNHRFLHHQSSRQVLRAINICNRERVGLEEVNRSLIETRIQPLLMKFNKNVSIESKLKGFNGFRGVLYALKNTNSLLLMILLSGLVYCSSETSFSSCQGNTNAYNNEGDGAFESGFMVSAARLHERMKESEDGQLGILLYEFRNTGNTMDELKTKVERLEMEFDLNERVGMLKNCFGVLKCGIENVIVQLDDFFDEIVESRKKLLDLCTQM</sequence>
<dbReference type="Proteomes" id="UP001056120">
    <property type="component" value="Linkage Group LG16"/>
</dbReference>
<accession>A0ACB9FU92</accession>
<name>A0ACB9FU92_9ASTR</name>
<reference evidence="1 2" key="2">
    <citation type="journal article" date="2022" name="Mol. Ecol. Resour.">
        <title>The genomes of chicory, endive, great burdock and yacon provide insights into Asteraceae paleo-polyploidization history and plant inulin production.</title>
        <authorList>
            <person name="Fan W."/>
            <person name="Wang S."/>
            <person name="Wang H."/>
            <person name="Wang A."/>
            <person name="Jiang F."/>
            <person name="Liu H."/>
            <person name="Zhao H."/>
            <person name="Xu D."/>
            <person name="Zhang Y."/>
        </authorList>
    </citation>
    <scope>NUCLEOTIDE SEQUENCE [LARGE SCALE GENOMIC DNA]</scope>
    <source>
        <strain evidence="2">cv. Yunnan</strain>
        <tissue evidence="1">Leaves</tissue>
    </source>
</reference>
<evidence type="ECO:0000313" key="2">
    <source>
        <dbReference type="Proteomes" id="UP001056120"/>
    </source>
</evidence>
<evidence type="ECO:0000313" key="1">
    <source>
        <dbReference type="EMBL" id="KAI3774493.1"/>
    </source>
</evidence>
<keyword evidence="2" id="KW-1185">Reference proteome</keyword>
<proteinExistence type="predicted"/>